<evidence type="ECO:0000313" key="5">
    <source>
        <dbReference type="Proteomes" id="UP000187203"/>
    </source>
</evidence>
<dbReference type="STRING" id="93759.A0A1R3HI89"/>
<accession>A0A1R3HI89</accession>
<name>A0A1R3HI89_9ROSI</name>
<dbReference type="PANTHER" id="PTHR31642">
    <property type="entry name" value="TRICHOTHECENE 3-O-ACETYLTRANSFERASE"/>
    <property type="match status" value="1"/>
</dbReference>
<dbReference type="FunFam" id="3.30.559.10:FF:000015">
    <property type="entry name" value="Spermidine hydroxycinnamoyl transferase"/>
    <property type="match status" value="1"/>
</dbReference>
<organism evidence="4 5">
    <name type="scientific">Corchorus olitorius</name>
    <dbReference type="NCBI Taxonomy" id="93759"/>
    <lineage>
        <taxon>Eukaryota</taxon>
        <taxon>Viridiplantae</taxon>
        <taxon>Streptophyta</taxon>
        <taxon>Embryophyta</taxon>
        <taxon>Tracheophyta</taxon>
        <taxon>Spermatophyta</taxon>
        <taxon>Magnoliopsida</taxon>
        <taxon>eudicotyledons</taxon>
        <taxon>Gunneridae</taxon>
        <taxon>Pentapetalae</taxon>
        <taxon>rosids</taxon>
        <taxon>malvids</taxon>
        <taxon>Malvales</taxon>
        <taxon>Malvaceae</taxon>
        <taxon>Grewioideae</taxon>
        <taxon>Apeibeae</taxon>
        <taxon>Corchorus</taxon>
    </lineage>
</organism>
<reference evidence="5" key="1">
    <citation type="submission" date="2013-09" db="EMBL/GenBank/DDBJ databases">
        <title>Corchorus olitorius genome sequencing.</title>
        <authorList>
            <person name="Alam M."/>
            <person name="Haque M.S."/>
            <person name="Islam M.S."/>
            <person name="Emdad E.M."/>
            <person name="Islam M.M."/>
            <person name="Ahmed B."/>
            <person name="Halim A."/>
            <person name="Hossen Q.M.M."/>
            <person name="Hossain M.Z."/>
            <person name="Ahmed R."/>
            <person name="Khan M.M."/>
            <person name="Islam R."/>
            <person name="Rashid M.M."/>
            <person name="Khan S.A."/>
            <person name="Rahman M.S."/>
            <person name="Alam M."/>
            <person name="Yahiya A.S."/>
            <person name="Khan M.S."/>
            <person name="Azam M.S."/>
            <person name="Haque T."/>
            <person name="Lashkar M.Z.H."/>
            <person name="Akhand A.I."/>
            <person name="Morshed G."/>
            <person name="Roy S."/>
            <person name="Uddin K.S."/>
            <person name="Rabeya T."/>
            <person name="Hossain A.S."/>
            <person name="Chowdhury A."/>
            <person name="Snigdha A.R."/>
            <person name="Mortoza M.S."/>
            <person name="Matin S.A."/>
            <person name="Hoque S.M.E."/>
            <person name="Islam M.K."/>
            <person name="Roy D.K."/>
            <person name="Haider R."/>
            <person name="Moosa M.M."/>
            <person name="Elias S.M."/>
            <person name="Hasan A.M."/>
            <person name="Jahan S."/>
            <person name="Shafiuddin M."/>
            <person name="Mahmood N."/>
            <person name="Shommy N.S."/>
        </authorList>
    </citation>
    <scope>NUCLEOTIDE SEQUENCE [LARGE SCALE GENOMIC DNA]</scope>
    <source>
        <strain evidence="5">cv. O-4</strain>
    </source>
</reference>
<dbReference type="AlphaFoldDB" id="A0A1R3HI89"/>
<dbReference type="Pfam" id="PF02458">
    <property type="entry name" value="Transferase"/>
    <property type="match status" value="1"/>
</dbReference>
<keyword evidence="3" id="KW-0012">Acyltransferase</keyword>
<evidence type="ECO:0000256" key="1">
    <source>
        <dbReference type="ARBA" id="ARBA00009861"/>
    </source>
</evidence>
<comment type="similarity">
    <text evidence="1">Belongs to the plant acyltransferase family.</text>
</comment>
<dbReference type="GO" id="GO:0016747">
    <property type="term" value="F:acyltransferase activity, transferring groups other than amino-acyl groups"/>
    <property type="evidence" value="ECO:0007669"/>
    <property type="project" value="TreeGrafter"/>
</dbReference>
<comment type="caution">
    <text evidence="4">The sequence shown here is derived from an EMBL/GenBank/DDBJ whole genome shotgun (WGS) entry which is preliminary data.</text>
</comment>
<dbReference type="Proteomes" id="UP000187203">
    <property type="component" value="Unassembled WGS sequence"/>
</dbReference>
<evidence type="ECO:0000313" key="4">
    <source>
        <dbReference type="EMBL" id="OMO70062.1"/>
    </source>
</evidence>
<keyword evidence="2 4" id="KW-0808">Transferase</keyword>
<proteinExistence type="inferred from homology"/>
<dbReference type="InterPro" id="IPR050317">
    <property type="entry name" value="Plant_Fungal_Acyltransferase"/>
</dbReference>
<dbReference type="PANTHER" id="PTHR31642:SF196">
    <property type="entry name" value="SHIKIMATE O-HYDROXYCINNAMOYLTRANSFERASE-LIKE"/>
    <property type="match status" value="1"/>
</dbReference>
<dbReference type="InterPro" id="IPR023213">
    <property type="entry name" value="CAT-like_dom_sf"/>
</dbReference>
<protein>
    <submittedName>
        <fullName evidence="4">Transferase</fullName>
    </submittedName>
</protein>
<gene>
    <name evidence="4" type="ORF">COLO4_28792</name>
</gene>
<dbReference type="OrthoDB" id="671439at2759"/>
<keyword evidence="5" id="KW-1185">Reference proteome</keyword>
<dbReference type="FunFam" id="3.30.559.10:FF:000008">
    <property type="entry name" value="Tryptamine hydroxycinnamoyl transferase"/>
    <property type="match status" value="1"/>
</dbReference>
<evidence type="ECO:0000256" key="2">
    <source>
        <dbReference type="ARBA" id="ARBA00022679"/>
    </source>
</evidence>
<dbReference type="SUPFAM" id="SSF52777">
    <property type="entry name" value="CoA-dependent acyltransferases"/>
    <property type="match status" value="1"/>
</dbReference>
<dbReference type="EMBL" id="AWUE01020050">
    <property type="protein sequence ID" value="OMO70062.1"/>
    <property type="molecule type" value="Genomic_DNA"/>
</dbReference>
<dbReference type="Gene3D" id="3.30.559.10">
    <property type="entry name" value="Chloramphenicol acetyltransferase-like domain"/>
    <property type="match status" value="2"/>
</dbReference>
<evidence type="ECO:0000256" key="3">
    <source>
        <dbReference type="ARBA" id="ARBA00023315"/>
    </source>
</evidence>
<sequence>MVIPARDTPKTTLWVSNLDLVMVRHHTLSVHFYKPDGSSNFFDPKVLKDALSEILVPFYPAAGRLQYDENGRLEIICNGKGVLFIEAEISCVMDDLVGDFTDSSKVPQLAPKVDYSGGISSYPLVAFQVTRFNCGGVSLGIASQHTLGDGVSGLHIINSWADMARGLPLEIPPFLDRTLLRARIPPAPTFPHVEFEPTPCLKNSIPTDPKPSNILSVFKITVDQLNTLKAKINENVTAKYSTYSILTAHIWRCVTKARDLEHDQAVRLFMPIDGRSRLQPPLPCGYFGNVILFITSTVKAGDLESEPIFDTVKRIDKVLKGVNNEYMRSAIDYIENVDDINTVVRGSDTTKFPSLTINSWVRLPLHESDFGWGRPVYARPASVGTEGKVFILANSTNDGSLSLVIRLQASHMKVFEELLYQF</sequence>